<dbReference type="Pfam" id="PF07883">
    <property type="entry name" value="Cupin_2"/>
    <property type="match status" value="1"/>
</dbReference>
<dbReference type="Pfam" id="PF03102">
    <property type="entry name" value="NeuB"/>
    <property type="match status" value="1"/>
</dbReference>
<dbReference type="SUPFAM" id="SSF51182">
    <property type="entry name" value="RmlC-like cupins"/>
    <property type="match status" value="1"/>
</dbReference>
<feature type="domain" description="Cupin type-2" evidence="3">
    <location>
        <begin position="410"/>
        <end position="465"/>
    </location>
</feature>
<organism evidence="4 5">
    <name type="scientific">Salinisphaera japonica YTM-1</name>
    <dbReference type="NCBI Taxonomy" id="1209778"/>
    <lineage>
        <taxon>Bacteria</taxon>
        <taxon>Pseudomonadati</taxon>
        <taxon>Pseudomonadota</taxon>
        <taxon>Gammaproteobacteria</taxon>
        <taxon>Salinisphaerales</taxon>
        <taxon>Salinisphaeraceae</taxon>
        <taxon>Salinisphaera</taxon>
    </lineage>
</organism>
<dbReference type="Proteomes" id="UP000285310">
    <property type="component" value="Unassembled WGS sequence"/>
</dbReference>
<dbReference type="InterPro" id="IPR013785">
    <property type="entry name" value="Aldolase_TIM"/>
</dbReference>
<evidence type="ECO:0000259" key="3">
    <source>
        <dbReference type="Pfam" id="PF07883"/>
    </source>
</evidence>
<feature type="compositionally biased region" description="Basic and acidic residues" evidence="1">
    <location>
        <begin position="508"/>
        <end position="526"/>
    </location>
</feature>
<dbReference type="InterPro" id="IPR051690">
    <property type="entry name" value="PseI-like"/>
</dbReference>
<evidence type="ECO:0000256" key="1">
    <source>
        <dbReference type="SAM" id="MobiDB-lite"/>
    </source>
</evidence>
<dbReference type="InterPro" id="IPR013132">
    <property type="entry name" value="PseI/NeuA/B-like_N"/>
</dbReference>
<evidence type="ECO:0000259" key="2">
    <source>
        <dbReference type="Pfam" id="PF03102"/>
    </source>
</evidence>
<keyword evidence="4" id="KW-0946">Virion</keyword>
<dbReference type="InterPro" id="IPR013096">
    <property type="entry name" value="Cupin_2"/>
</dbReference>
<name>A0A423PJ60_9GAMM</name>
<dbReference type="OrthoDB" id="9781701at2"/>
<feature type="region of interest" description="Disordered" evidence="1">
    <location>
        <begin position="508"/>
        <end position="546"/>
    </location>
</feature>
<proteinExistence type="predicted"/>
<dbReference type="InterPro" id="IPR014710">
    <property type="entry name" value="RmlC-like_jellyroll"/>
</dbReference>
<protein>
    <submittedName>
        <fullName evidence="4">Spore coat protein</fullName>
    </submittedName>
</protein>
<reference evidence="4 5" key="1">
    <citation type="submission" date="2013-10" db="EMBL/GenBank/DDBJ databases">
        <title>Salinisphaera japonica YTM-1 Genome Sequencing.</title>
        <authorList>
            <person name="Lai Q."/>
            <person name="Li C."/>
            <person name="Shao Z."/>
        </authorList>
    </citation>
    <scope>NUCLEOTIDE SEQUENCE [LARGE SCALE GENOMIC DNA]</scope>
    <source>
        <strain evidence="4 5">YTM-1</strain>
    </source>
</reference>
<dbReference type="AlphaFoldDB" id="A0A423PJ60"/>
<keyword evidence="4" id="KW-0167">Capsid protein</keyword>
<dbReference type="PANTHER" id="PTHR42966">
    <property type="entry name" value="N-ACETYLNEURAMINATE SYNTHASE"/>
    <property type="match status" value="1"/>
</dbReference>
<sequence length="546" mass="61131">MRQSYDFNDLFIFEMANNHQGDVQHGLKIIREMGSAARDHGVRAAVKFQFRDLDSFIHPDFRDASEPKHIQRFLSTELTLDAFGVMFDEVRAQGMLTMCTPFDERSVDHIEAMGFDIIKVASASCQDWPLLERISEANLPVIVSTGGQDIASIDNISSFCHHRGIDHALMHCVALYPTPDAHCQLNQIDRLSERYRDTTIGWSTHEAPDDTDVVIAAYAKGARIFEKHVGVIDGPVTALNAYSATPEQVRAWLAAYQKAVALCGNDIHDTHHTQAERDALAALQRGVYARAPLTAGQEIGLDDVFFAMPLHDGQLISGRFKAGTVVNQEVEAQGVIDEGATDIPSDPDRKVIQSSLHQIKAMLNEARIPLNSDFKVEYSHHHGVENFREIGAVLIDVVNRSYCKKIVAQLPGQYHPAHFHKLKDETFIVVYGTLHLEVDGHHKILSPGETAVVQPGVWHHFWTETGVIFEEISSTHKNDDSFYKDKRINRMPRADRKTIVDHWGRFTLGDKNDSRDEIWTPRRPAADEPAPSDAEDEETGAATVDP</sequence>
<dbReference type="InParanoid" id="A0A423PJ60"/>
<dbReference type="PANTHER" id="PTHR42966:SF1">
    <property type="entry name" value="SIALIC ACID SYNTHASE"/>
    <property type="match status" value="1"/>
</dbReference>
<dbReference type="SUPFAM" id="SSF51569">
    <property type="entry name" value="Aldolase"/>
    <property type="match status" value="1"/>
</dbReference>
<dbReference type="GO" id="GO:0047444">
    <property type="term" value="F:N-acylneuraminate-9-phosphate synthase activity"/>
    <property type="evidence" value="ECO:0007669"/>
    <property type="project" value="TreeGrafter"/>
</dbReference>
<keyword evidence="5" id="KW-1185">Reference proteome</keyword>
<dbReference type="Gene3D" id="2.60.120.10">
    <property type="entry name" value="Jelly Rolls"/>
    <property type="match status" value="1"/>
</dbReference>
<dbReference type="EMBL" id="AYKG01000045">
    <property type="protein sequence ID" value="ROO25634.1"/>
    <property type="molecule type" value="Genomic_DNA"/>
</dbReference>
<accession>A0A423PJ60</accession>
<feature type="domain" description="PseI/NeuA/B-like" evidence="2">
    <location>
        <begin position="37"/>
        <end position="265"/>
    </location>
</feature>
<gene>
    <name evidence="4" type="ORF">SAJA_12815</name>
</gene>
<dbReference type="Gene3D" id="3.20.20.70">
    <property type="entry name" value="Aldolase class I"/>
    <property type="match status" value="1"/>
</dbReference>
<evidence type="ECO:0000313" key="4">
    <source>
        <dbReference type="EMBL" id="ROO25634.1"/>
    </source>
</evidence>
<evidence type="ECO:0000313" key="5">
    <source>
        <dbReference type="Proteomes" id="UP000285310"/>
    </source>
</evidence>
<comment type="caution">
    <text evidence="4">The sequence shown here is derived from an EMBL/GenBank/DDBJ whole genome shotgun (WGS) entry which is preliminary data.</text>
</comment>
<dbReference type="Gene3D" id="3.90.1210.10">
    <property type="entry name" value="Antifreeze-like/N-acetylneuraminic acid synthase C-terminal domain"/>
    <property type="match status" value="1"/>
</dbReference>
<dbReference type="RefSeq" id="WP_123659021.1">
    <property type="nucleotide sequence ID" value="NZ_AYKG01000045.1"/>
</dbReference>
<dbReference type="GO" id="GO:0016051">
    <property type="term" value="P:carbohydrate biosynthetic process"/>
    <property type="evidence" value="ECO:0007669"/>
    <property type="project" value="InterPro"/>
</dbReference>
<dbReference type="InterPro" id="IPR011051">
    <property type="entry name" value="RmlC_Cupin_sf"/>
</dbReference>